<sequence>MPRKTQKVVIYLMLTIMVLSTLLAGASMWF</sequence>
<dbReference type="NCBIfam" id="NF033880">
    <property type="entry name" value="Prli42"/>
    <property type="match status" value="1"/>
</dbReference>
<organism evidence="2 3">
    <name type="scientific">Metabacillus fastidiosus</name>
    <dbReference type="NCBI Taxonomy" id="1458"/>
    <lineage>
        <taxon>Bacteria</taxon>
        <taxon>Bacillati</taxon>
        <taxon>Bacillota</taxon>
        <taxon>Bacilli</taxon>
        <taxon>Bacillales</taxon>
        <taxon>Bacillaceae</taxon>
        <taxon>Metabacillus</taxon>
    </lineage>
</organism>
<dbReference type="GeneID" id="301143476"/>
<evidence type="ECO:0000313" key="2">
    <source>
        <dbReference type="EMBL" id="MED4400844.1"/>
    </source>
</evidence>
<dbReference type="InterPro" id="IPR049722">
    <property type="entry name" value="Prli42-like"/>
</dbReference>
<keyword evidence="3" id="KW-1185">Reference proteome</keyword>
<gene>
    <name evidence="2" type="primary">prli42</name>
    <name evidence="2" type="ORF">P9271_05795</name>
</gene>
<feature type="transmembrane region" description="Helical" evidence="1">
    <location>
        <begin position="9"/>
        <end position="29"/>
    </location>
</feature>
<keyword evidence="1" id="KW-0472">Membrane</keyword>
<reference evidence="2 3" key="1">
    <citation type="submission" date="2023-03" db="EMBL/GenBank/DDBJ databases">
        <title>Bacillus Genome Sequencing.</title>
        <authorList>
            <person name="Dunlap C."/>
        </authorList>
    </citation>
    <scope>NUCLEOTIDE SEQUENCE [LARGE SCALE GENOMIC DNA]</scope>
    <source>
        <strain evidence="2 3">NRS-1717</strain>
    </source>
</reference>
<dbReference type="Proteomes" id="UP001342826">
    <property type="component" value="Unassembled WGS sequence"/>
</dbReference>
<evidence type="ECO:0000256" key="1">
    <source>
        <dbReference type="SAM" id="Phobius"/>
    </source>
</evidence>
<dbReference type="RefSeq" id="WP_156483697.1">
    <property type="nucleotide sequence ID" value="NZ_JARSOS010000019.1"/>
</dbReference>
<proteinExistence type="predicted"/>
<name>A0ABU6NUR8_9BACI</name>
<evidence type="ECO:0000313" key="3">
    <source>
        <dbReference type="Proteomes" id="UP001342826"/>
    </source>
</evidence>
<accession>A0ABU6NUR8</accession>
<keyword evidence="1" id="KW-1133">Transmembrane helix</keyword>
<comment type="caution">
    <text evidence="2">The sequence shown here is derived from an EMBL/GenBank/DDBJ whole genome shotgun (WGS) entry which is preliminary data.</text>
</comment>
<protein>
    <submittedName>
        <fullName evidence="2">Stressosome-associated protein Prli42</fullName>
    </submittedName>
</protein>
<keyword evidence="1" id="KW-0812">Transmembrane</keyword>
<dbReference type="EMBL" id="JARTFS010000005">
    <property type="protein sequence ID" value="MED4400844.1"/>
    <property type="molecule type" value="Genomic_DNA"/>
</dbReference>